<evidence type="ECO:0000256" key="3">
    <source>
        <dbReference type="ARBA" id="ARBA00023163"/>
    </source>
</evidence>
<keyword evidence="2 6" id="KW-0238">DNA-binding</keyword>
<reference evidence="6 7" key="1">
    <citation type="submission" date="2020-08" db="EMBL/GenBank/DDBJ databases">
        <title>Genomic Encyclopedia of Type Strains, Phase IV (KMG-IV): sequencing the most valuable type-strain genomes for metagenomic binning, comparative biology and taxonomic classification.</title>
        <authorList>
            <person name="Goeker M."/>
        </authorList>
    </citation>
    <scope>NUCLEOTIDE SEQUENCE [LARGE SCALE GENOMIC DNA]</scope>
    <source>
        <strain evidence="6 7">DSM 45615</strain>
    </source>
</reference>
<dbReference type="RefSeq" id="WP_185056616.1">
    <property type="nucleotide sequence ID" value="NZ_BAABIX010000041.1"/>
</dbReference>
<dbReference type="PROSITE" id="PS50995">
    <property type="entry name" value="HTH_MARR_2"/>
    <property type="match status" value="1"/>
</dbReference>
<keyword evidence="1" id="KW-0805">Transcription regulation</keyword>
<evidence type="ECO:0000313" key="7">
    <source>
        <dbReference type="Proteomes" id="UP000578449"/>
    </source>
</evidence>
<dbReference type="GO" id="GO:0003677">
    <property type="term" value="F:DNA binding"/>
    <property type="evidence" value="ECO:0007669"/>
    <property type="project" value="UniProtKB-KW"/>
</dbReference>
<sequence length="162" mass="17015">MGEESGEPGTLDGDVGAPLILSSFGFIIGRWTAVGMMDLILARAGVELDAAAATVLLTLQRGGGTARPSALAQETGTSASNISKVLARLQAAGMIERHTEAGDLRAVAVAMTSAGRQAVRDIDATSIAMLNEMLRDWPEAELKQFSVLLGRFARSLRDTFTP</sequence>
<keyword evidence="4" id="KW-0812">Transmembrane</keyword>
<dbReference type="Pfam" id="PF12802">
    <property type="entry name" value="MarR_2"/>
    <property type="match status" value="1"/>
</dbReference>
<protein>
    <submittedName>
        <fullName evidence="6">DNA-binding MarR family transcriptional regulator</fullName>
    </submittedName>
</protein>
<dbReference type="InterPro" id="IPR000835">
    <property type="entry name" value="HTH_MarR-typ"/>
</dbReference>
<organism evidence="6 7">
    <name type="scientific">Thermocatellispora tengchongensis</name>
    <dbReference type="NCBI Taxonomy" id="1073253"/>
    <lineage>
        <taxon>Bacteria</taxon>
        <taxon>Bacillati</taxon>
        <taxon>Actinomycetota</taxon>
        <taxon>Actinomycetes</taxon>
        <taxon>Streptosporangiales</taxon>
        <taxon>Streptosporangiaceae</taxon>
        <taxon>Thermocatellispora</taxon>
    </lineage>
</organism>
<dbReference type="SUPFAM" id="SSF46785">
    <property type="entry name" value="Winged helix' DNA-binding domain"/>
    <property type="match status" value="1"/>
</dbReference>
<dbReference type="PANTHER" id="PTHR42756">
    <property type="entry name" value="TRANSCRIPTIONAL REGULATOR, MARR"/>
    <property type="match status" value="1"/>
</dbReference>
<name>A0A840PRQ8_9ACTN</name>
<keyword evidence="7" id="KW-1185">Reference proteome</keyword>
<dbReference type="SMART" id="SM00347">
    <property type="entry name" value="HTH_MARR"/>
    <property type="match status" value="1"/>
</dbReference>
<dbReference type="Gene3D" id="1.10.10.10">
    <property type="entry name" value="Winged helix-like DNA-binding domain superfamily/Winged helix DNA-binding domain"/>
    <property type="match status" value="1"/>
</dbReference>
<evidence type="ECO:0000256" key="4">
    <source>
        <dbReference type="SAM" id="Phobius"/>
    </source>
</evidence>
<feature type="transmembrane region" description="Helical" evidence="4">
    <location>
        <begin position="15"/>
        <end position="33"/>
    </location>
</feature>
<dbReference type="GO" id="GO:0003700">
    <property type="term" value="F:DNA-binding transcription factor activity"/>
    <property type="evidence" value="ECO:0007669"/>
    <property type="project" value="InterPro"/>
</dbReference>
<evidence type="ECO:0000256" key="2">
    <source>
        <dbReference type="ARBA" id="ARBA00023125"/>
    </source>
</evidence>
<dbReference type="InterPro" id="IPR036390">
    <property type="entry name" value="WH_DNA-bd_sf"/>
</dbReference>
<dbReference type="Proteomes" id="UP000578449">
    <property type="component" value="Unassembled WGS sequence"/>
</dbReference>
<dbReference type="InterPro" id="IPR036388">
    <property type="entry name" value="WH-like_DNA-bd_sf"/>
</dbReference>
<keyword evidence="4" id="KW-0472">Membrane</keyword>
<keyword evidence="4" id="KW-1133">Transmembrane helix</keyword>
<evidence type="ECO:0000259" key="5">
    <source>
        <dbReference type="PROSITE" id="PS50995"/>
    </source>
</evidence>
<evidence type="ECO:0000256" key="1">
    <source>
        <dbReference type="ARBA" id="ARBA00023015"/>
    </source>
</evidence>
<evidence type="ECO:0000313" key="6">
    <source>
        <dbReference type="EMBL" id="MBB5139797.1"/>
    </source>
</evidence>
<feature type="domain" description="HTH marR-type" evidence="5">
    <location>
        <begin position="1"/>
        <end position="154"/>
    </location>
</feature>
<proteinExistence type="predicted"/>
<accession>A0A840PRQ8</accession>
<dbReference type="PANTHER" id="PTHR42756:SF1">
    <property type="entry name" value="TRANSCRIPTIONAL REPRESSOR OF EMRAB OPERON"/>
    <property type="match status" value="1"/>
</dbReference>
<dbReference type="PRINTS" id="PR00598">
    <property type="entry name" value="HTHMARR"/>
</dbReference>
<comment type="caution">
    <text evidence="6">The sequence shown here is derived from an EMBL/GenBank/DDBJ whole genome shotgun (WGS) entry which is preliminary data.</text>
</comment>
<dbReference type="EMBL" id="JACHGN010000033">
    <property type="protein sequence ID" value="MBB5139797.1"/>
    <property type="molecule type" value="Genomic_DNA"/>
</dbReference>
<dbReference type="AlphaFoldDB" id="A0A840PRQ8"/>
<gene>
    <name evidence="6" type="ORF">HNP84_009561</name>
</gene>
<keyword evidence="3" id="KW-0804">Transcription</keyword>